<accession>A0A3M7QIX4</accession>
<dbReference type="Proteomes" id="UP000276133">
    <property type="component" value="Unassembled WGS sequence"/>
</dbReference>
<organism evidence="1 2">
    <name type="scientific">Brachionus plicatilis</name>
    <name type="common">Marine rotifer</name>
    <name type="synonym">Brachionus muelleri</name>
    <dbReference type="NCBI Taxonomy" id="10195"/>
    <lineage>
        <taxon>Eukaryota</taxon>
        <taxon>Metazoa</taxon>
        <taxon>Spiralia</taxon>
        <taxon>Gnathifera</taxon>
        <taxon>Rotifera</taxon>
        <taxon>Eurotatoria</taxon>
        <taxon>Monogononta</taxon>
        <taxon>Pseudotrocha</taxon>
        <taxon>Ploima</taxon>
        <taxon>Brachionidae</taxon>
        <taxon>Brachionus</taxon>
    </lineage>
</organism>
<dbReference type="EMBL" id="REGN01006044">
    <property type="protein sequence ID" value="RNA11094.1"/>
    <property type="molecule type" value="Genomic_DNA"/>
</dbReference>
<proteinExistence type="predicted"/>
<evidence type="ECO:0000313" key="1">
    <source>
        <dbReference type="EMBL" id="RNA11094.1"/>
    </source>
</evidence>
<comment type="caution">
    <text evidence="1">The sequence shown here is derived from an EMBL/GenBank/DDBJ whole genome shotgun (WGS) entry which is preliminary data.</text>
</comment>
<protein>
    <submittedName>
        <fullName evidence="1">Uncharacterized protein</fullName>
    </submittedName>
</protein>
<reference evidence="1 2" key="1">
    <citation type="journal article" date="2018" name="Sci. Rep.">
        <title>Genomic signatures of local adaptation to the degree of environmental predictability in rotifers.</title>
        <authorList>
            <person name="Franch-Gras L."/>
            <person name="Hahn C."/>
            <person name="Garcia-Roger E.M."/>
            <person name="Carmona M.J."/>
            <person name="Serra M."/>
            <person name="Gomez A."/>
        </authorList>
    </citation>
    <scope>NUCLEOTIDE SEQUENCE [LARGE SCALE GENOMIC DNA]</scope>
    <source>
        <strain evidence="1">HYR1</strain>
    </source>
</reference>
<sequence>MLLDQCLKQLLKIIIHKKEEGTTPFEAANFTSKYYFKYLQDFAFSGFPAFVYELFLSEHSSVVCFINRILIEKIKQIISKTKKFYFKFTFDHELKLSEILKKYLNILEAKKKSINN</sequence>
<keyword evidence="2" id="KW-1185">Reference proteome</keyword>
<evidence type="ECO:0000313" key="2">
    <source>
        <dbReference type="Proteomes" id="UP000276133"/>
    </source>
</evidence>
<dbReference type="AlphaFoldDB" id="A0A3M7QIX4"/>
<gene>
    <name evidence="1" type="ORF">BpHYR1_054381</name>
</gene>
<name>A0A3M7QIX4_BRAPC</name>